<keyword evidence="1 3" id="KW-0853">WD repeat</keyword>
<reference evidence="4" key="1">
    <citation type="journal article" date="2014" name="Int. J. Syst. Evol. Microbiol.">
        <title>Complete genome sequence of Corynebacterium casei LMG S-19264T (=DSM 44701T), isolated from a smear-ripened cheese.</title>
        <authorList>
            <consortium name="US DOE Joint Genome Institute (JGI-PGF)"/>
            <person name="Walter F."/>
            <person name="Albersmeier A."/>
            <person name="Kalinowski J."/>
            <person name="Ruckert C."/>
        </authorList>
    </citation>
    <scope>NUCLEOTIDE SEQUENCE</scope>
    <source>
        <strain evidence="4">JCM 3172</strain>
    </source>
</reference>
<dbReference type="SMART" id="SM00320">
    <property type="entry name" value="WD40"/>
    <property type="match status" value="3"/>
</dbReference>
<protein>
    <recommendedName>
        <fullName evidence="6">WD40 repeat domain-containing protein</fullName>
    </recommendedName>
</protein>
<evidence type="ECO:0000256" key="1">
    <source>
        <dbReference type="ARBA" id="ARBA00022574"/>
    </source>
</evidence>
<dbReference type="InterPro" id="IPR020472">
    <property type="entry name" value="WD40_PAC1"/>
</dbReference>
<reference evidence="4" key="2">
    <citation type="submission" date="2020-09" db="EMBL/GenBank/DDBJ databases">
        <authorList>
            <person name="Sun Q."/>
            <person name="Ohkuma M."/>
        </authorList>
    </citation>
    <scope>NUCLEOTIDE SEQUENCE</scope>
    <source>
        <strain evidence="4">JCM 3172</strain>
    </source>
</reference>
<keyword evidence="5" id="KW-1185">Reference proteome</keyword>
<dbReference type="Proteomes" id="UP000619486">
    <property type="component" value="Unassembled WGS sequence"/>
</dbReference>
<name>A0A918LM10_9ACTN</name>
<dbReference type="InterPro" id="IPR050505">
    <property type="entry name" value="WDR55/POC1"/>
</dbReference>
<dbReference type="EMBL" id="BMQQ01000001">
    <property type="protein sequence ID" value="GGT14794.1"/>
    <property type="molecule type" value="Genomic_DNA"/>
</dbReference>
<dbReference type="InterPro" id="IPR001680">
    <property type="entry name" value="WD40_rpt"/>
</dbReference>
<proteinExistence type="predicted"/>
<evidence type="ECO:0000256" key="3">
    <source>
        <dbReference type="PROSITE-ProRule" id="PRU00221"/>
    </source>
</evidence>
<comment type="caution">
    <text evidence="4">The sequence shown here is derived from an EMBL/GenBank/DDBJ whole genome shotgun (WGS) entry which is preliminary data.</text>
</comment>
<evidence type="ECO:0000256" key="2">
    <source>
        <dbReference type="ARBA" id="ARBA00022737"/>
    </source>
</evidence>
<dbReference type="InterPro" id="IPR011047">
    <property type="entry name" value="Quinoprotein_ADH-like_sf"/>
</dbReference>
<dbReference type="Pfam" id="PF00400">
    <property type="entry name" value="WD40"/>
    <property type="match status" value="2"/>
</dbReference>
<sequence>MFMVRLPGYAAVSAVAVDAEAGVVLAGDADGRVTRWTVRGAALPGLPLPATVRAIVVHRPGVAAVTTVAAQVLEVPTRAGTARPLPVGPLGVGRDHAAAAVPGGGLVMVDGAAVHRWTGRAEPLSADAPGATAVAAVAGTVYVGDGTGRVRAWTVDGAPRPYSEVFTGPRSDAVTALTTDGALLSALTRDGRLVVWDLTVRRSPAAGPQPAAAGREVTAVAYGPTGTRAVGDSGGALHLSGGRPHSGVRLDLPGGGVRGLVWTGPDTVVAATADGVLHGVDLPTGEAEVLTSRRAAFRGLWAAGDGTVLAAWDDQVLLRAPDGRSAPLRGFSGSGVRTAAFGPHGEVALSYGSVTEPRVLLWAGDATRTPPRVVRTDHRLFVASLAFSHDGRTLATGSDDRTVALGDVRDGAPRGAPLTGHGDTVRALAWSAEGRLASGAEDGTVRLWDTGSSEPGLGLPLRYADDRPVTALAASPDGRELAAANGPFTVVWPFGATAWTELACEVAAGVRLGPDAAGYAAGERLENPC</sequence>
<dbReference type="AlphaFoldDB" id="A0A918LM10"/>
<dbReference type="SUPFAM" id="SSF50998">
    <property type="entry name" value="Quinoprotein alcohol dehydrogenase-like"/>
    <property type="match status" value="1"/>
</dbReference>
<dbReference type="PROSITE" id="PS50082">
    <property type="entry name" value="WD_REPEATS_2"/>
    <property type="match status" value="2"/>
</dbReference>
<feature type="repeat" description="WD" evidence="3">
    <location>
        <begin position="375"/>
        <end position="416"/>
    </location>
</feature>
<dbReference type="InterPro" id="IPR015943">
    <property type="entry name" value="WD40/YVTN_repeat-like_dom_sf"/>
</dbReference>
<gene>
    <name evidence="4" type="ORF">GCM10014713_04430</name>
</gene>
<dbReference type="PANTHER" id="PTHR44019:SF8">
    <property type="entry name" value="POC1 CENTRIOLAR PROTEIN HOMOLOG"/>
    <property type="match status" value="1"/>
</dbReference>
<evidence type="ECO:0000313" key="5">
    <source>
        <dbReference type="Proteomes" id="UP000619486"/>
    </source>
</evidence>
<dbReference type="PRINTS" id="PR00320">
    <property type="entry name" value="GPROTEINBRPT"/>
</dbReference>
<organism evidence="4 5">
    <name type="scientific">Streptomyces purpureus</name>
    <dbReference type="NCBI Taxonomy" id="1951"/>
    <lineage>
        <taxon>Bacteria</taxon>
        <taxon>Bacillati</taxon>
        <taxon>Actinomycetota</taxon>
        <taxon>Actinomycetes</taxon>
        <taxon>Kitasatosporales</taxon>
        <taxon>Streptomycetaceae</taxon>
        <taxon>Streptomyces</taxon>
    </lineage>
</organism>
<dbReference type="Gene3D" id="2.130.10.10">
    <property type="entry name" value="YVTN repeat-like/Quinoprotein amine dehydrogenase"/>
    <property type="match status" value="2"/>
</dbReference>
<evidence type="ECO:0008006" key="6">
    <source>
        <dbReference type="Google" id="ProtNLM"/>
    </source>
</evidence>
<dbReference type="PROSITE" id="PS50294">
    <property type="entry name" value="WD_REPEATS_REGION"/>
    <property type="match status" value="1"/>
</dbReference>
<accession>A0A918LM10</accession>
<evidence type="ECO:0000313" key="4">
    <source>
        <dbReference type="EMBL" id="GGT14794.1"/>
    </source>
</evidence>
<keyword evidence="2" id="KW-0677">Repeat</keyword>
<feature type="repeat" description="WD" evidence="3">
    <location>
        <begin position="418"/>
        <end position="449"/>
    </location>
</feature>
<dbReference type="InterPro" id="IPR011044">
    <property type="entry name" value="Quino_amine_DH_bsu"/>
</dbReference>
<dbReference type="SUPFAM" id="SSF50969">
    <property type="entry name" value="YVTN repeat-like/Quinoprotein amine dehydrogenase"/>
    <property type="match status" value="1"/>
</dbReference>
<dbReference type="PANTHER" id="PTHR44019">
    <property type="entry name" value="WD REPEAT-CONTAINING PROTEIN 55"/>
    <property type="match status" value="1"/>
</dbReference>